<evidence type="ECO:0000256" key="2">
    <source>
        <dbReference type="SAM" id="SignalP"/>
    </source>
</evidence>
<proteinExistence type="predicted"/>
<dbReference type="Proteomes" id="UP000014500">
    <property type="component" value="Unassembled WGS sequence"/>
</dbReference>
<protein>
    <submittedName>
        <fullName evidence="3">Uncharacterized protein</fullName>
    </submittedName>
</protein>
<dbReference type="HOGENOM" id="CLU_1211128_0_0_1"/>
<dbReference type="EnsemblMetazoa" id="SMAR014764-RA">
    <property type="protein sequence ID" value="SMAR014764-PA"/>
    <property type="gene ID" value="SMAR014764"/>
</dbReference>
<evidence type="ECO:0000313" key="3">
    <source>
        <dbReference type="EnsemblMetazoa" id="SMAR014764-PA"/>
    </source>
</evidence>
<feature type="signal peptide" evidence="2">
    <location>
        <begin position="1"/>
        <end position="18"/>
    </location>
</feature>
<dbReference type="AlphaFoldDB" id="T1JLN4"/>
<dbReference type="EMBL" id="JH430884">
    <property type="status" value="NOT_ANNOTATED_CDS"/>
    <property type="molecule type" value="Genomic_DNA"/>
</dbReference>
<name>T1JLN4_STRMM</name>
<organism evidence="3 4">
    <name type="scientific">Strigamia maritima</name>
    <name type="common">European centipede</name>
    <name type="synonym">Geophilus maritimus</name>
    <dbReference type="NCBI Taxonomy" id="126957"/>
    <lineage>
        <taxon>Eukaryota</taxon>
        <taxon>Metazoa</taxon>
        <taxon>Ecdysozoa</taxon>
        <taxon>Arthropoda</taxon>
        <taxon>Myriapoda</taxon>
        <taxon>Chilopoda</taxon>
        <taxon>Pleurostigmophora</taxon>
        <taxon>Geophilomorpha</taxon>
        <taxon>Linotaeniidae</taxon>
        <taxon>Strigamia</taxon>
    </lineage>
</organism>
<reference evidence="4" key="1">
    <citation type="submission" date="2011-05" db="EMBL/GenBank/DDBJ databases">
        <authorList>
            <person name="Richards S.R."/>
            <person name="Qu J."/>
            <person name="Jiang H."/>
            <person name="Jhangiani S.N."/>
            <person name="Agravi P."/>
            <person name="Goodspeed R."/>
            <person name="Gross S."/>
            <person name="Mandapat C."/>
            <person name="Jackson L."/>
            <person name="Mathew T."/>
            <person name="Pu L."/>
            <person name="Thornton R."/>
            <person name="Saada N."/>
            <person name="Wilczek-Boney K.B."/>
            <person name="Lee S."/>
            <person name="Kovar C."/>
            <person name="Wu Y."/>
            <person name="Scherer S.E."/>
            <person name="Worley K.C."/>
            <person name="Muzny D.M."/>
            <person name="Gibbs R."/>
        </authorList>
    </citation>
    <scope>NUCLEOTIDE SEQUENCE</scope>
    <source>
        <strain evidence="4">Brora</strain>
    </source>
</reference>
<feature type="region of interest" description="Disordered" evidence="1">
    <location>
        <begin position="207"/>
        <end position="229"/>
    </location>
</feature>
<keyword evidence="2" id="KW-0732">Signal</keyword>
<keyword evidence="4" id="KW-1185">Reference proteome</keyword>
<sequence length="229" mass="26033">MNTALIFTFLGCVLEVSSKTFYFADLCEGPSLVQIDSPHFSLRRFATTRRFGSTLSVKSGENLIVVLGSNTKTIELQDHNSSNSTQTNITNQKENSTYDCSFGFKSTSNLTFAIHWHGFINNCKSYLQIFQEANKIMLSLHEKGNYVFNATRLIPINLRVSTCENDPEEALLLTSFLKTFTINRSRWFSSKRANKIQKVDKPPKYDDLFPKNVKVESPPSYEECAKPKN</sequence>
<evidence type="ECO:0000313" key="4">
    <source>
        <dbReference type="Proteomes" id="UP000014500"/>
    </source>
</evidence>
<reference evidence="3" key="2">
    <citation type="submission" date="2015-02" db="UniProtKB">
        <authorList>
            <consortium name="EnsemblMetazoa"/>
        </authorList>
    </citation>
    <scope>IDENTIFICATION</scope>
</reference>
<feature type="chain" id="PRO_5004590648" evidence="2">
    <location>
        <begin position="19"/>
        <end position="229"/>
    </location>
</feature>
<accession>T1JLN4</accession>
<evidence type="ECO:0000256" key="1">
    <source>
        <dbReference type="SAM" id="MobiDB-lite"/>
    </source>
</evidence>